<dbReference type="PANTHER" id="PTHR43236:SF1">
    <property type="entry name" value="BLL7220 PROTEIN"/>
    <property type="match status" value="1"/>
</dbReference>
<sequence>MKHYYETNELAEDLRRKWGIDNYTPIDIFSIIGEKINNLTLIFLPLESEISGCCSKNDKDLLILINSNHSKGRQNFTLAHELYHLKFEENEKWLVCSDEKYNDSEKEADNFASSLLMPKCALKEYIEKNNIEKWSLENILKCEQFFQISHISMLCRLRKEKYISYDEFKRYRHNIKREATKLGFSTELYEPSIKSKKYFSLGTYIPLTEKAFNNNKISIGKKEELLLDVFRSDIVYNLNEDDFIEE</sequence>
<dbReference type="InterPro" id="IPR010359">
    <property type="entry name" value="IrrE_HExxH"/>
</dbReference>
<keyword evidence="3" id="KW-1185">Reference proteome</keyword>
<dbReference type="RefSeq" id="WP_066971723.1">
    <property type="nucleotide sequence ID" value="NZ_LWMT01000121.1"/>
</dbReference>
<organism evidence="2 3">
    <name type="scientific">Methanobrevibacter filiformis</name>
    <dbReference type="NCBI Taxonomy" id="55758"/>
    <lineage>
        <taxon>Archaea</taxon>
        <taxon>Methanobacteriati</taxon>
        <taxon>Methanobacteriota</taxon>
        <taxon>Methanomada group</taxon>
        <taxon>Methanobacteria</taxon>
        <taxon>Methanobacteriales</taxon>
        <taxon>Methanobacteriaceae</taxon>
        <taxon>Methanobrevibacter</taxon>
    </lineage>
</organism>
<dbReference type="InterPro" id="IPR052345">
    <property type="entry name" value="Rad_response_metalloprotease"/>
</dbReference>
<evidence type="ECO:0000313" key="2">
    <source>
        <dbReference type="EMBL" id="KZX14898.1"/>
    </source>
</evidence>
<dbReference type="AlphaFoldDB" id="A0A166CVA7"/>
<dbReference type="EMBL" id="LWMT01000121">
    <property type="protein sequence ID" value="KZX14898.1"/>
    <property type="molecule type" value="Genomic_DNA"/>
</dbReference>
<dbReference type="Proteomes" id="UP000077066">
    <property type="component" value="Unassembled WGS sequence"/>
</dbReference>
<feature type="domain" description="IrrE N-terminal-like" evidence="1">
    <location>
        <begin position="43"/>
        <end position="154"/>
    </location>
</feature>
<evidence type="ECO:0000259" key="1">
    <source>
        <dbReference type="Pfam" id="PF06114"/>
    </source>
</evidence>
<accession>A0A166CVA7</accession>
<evidence type="ECO:0000313" key="3">
    <source>
        <dbReference type="Proteomes" id="UP000077066"/>
    </source>
</evidence>
<dbReference type="OrthoDB" id="77783at2157"/>
<protein>
    <recommendedName>
        <fullName evidence="1">IrrE N-terminal-like domain-containing protein</fullName>
    </recommendedName>
</protein>
<dbReference type="STRING" id="55758.MBFIL_07860"/>
<dbReference type="PANTHER" id="PTHR43236">
    <property type="entry name" value="ANTITOXIN HIGA1"/>
    <property type="match status" value="1"/>
</dbReference>
<dbReference type="Gene3D" id="1.10.10.2910">
    <property type="match status" value="1"/>
</dbReference>
<dbReference type="PATRIC" id="fig|55758.3.peg.878"/>
<dbReference type="Pfam" id="PF06114">
    <property type="entry name" value="Peptidase_M78"/>
    <property type="match status" value="1"/>
</dbReference>
<proteinExistence type="predicted"/>
<name>A0A166CVA7_9EURY</name>
<comment type="caution">
    <text evidence="2">The sequence shown here is derived from an EMBL/GenBank/DDBJ whole genome shotgun (WGS) entry which is preliminary data.</text>
</comment>
<gene>
    <name evidence="2" type="ORF">MBFIL_07860</name>
</gene>
<reference evidence="2 3" key="1">
    <citation type="submission" date="2016-04" db="EMBL/GenBank/DDBJ databases">
        <title>Genome sequence of Methanobrevibacter filiformis DSM 11501.</title>
        <authorList>
            <person name="Poehlein A."/>
            <person name="Seedorf H."/>
            <person name="Daniel R."/>
        </authorList>
    </citation>
    <scope>NUCLEOTIDE SEQUENCE [LARGE SCALE GENOMIC DNA]</scope>
    <source>
        <strain evidence="2 3">DSM 11501</strain>
    </source>
</reference>